<sequence>MMMQKCSSLSSSAIRLCPSGLPRSGALPSTLAHKPCTHVGVQACDRDSPTCAFSGKGQRLHASRARSTTGNSSVASVTAPAVASEDTSALRGRFVIPAEEVKQLVAQQGGSVEELLFSLIKPAALLARPPISGYHVGAVGLGSSGA</sequence>
<reference evidence="2" key="1">
    <citation type="submission" date="2021-01" db="EMBL/GenBank/DDBJ databases">
        <authorList>
            <person name="Corre E."/>
            <person name="Pelletier E."/>
            <person name="Niang G."/>
            <person name="Scheremetjew M."/>
            <person name="Finn R."/>
            <person name="Kale V."/>
            <person name="Holt S."/>
            <person name="Cochrane G."/>
            <person name="Meng A."/>
            <person name="Brown T."/>
            <person name="Cohen L."/>
        </authorList>
    </citation>
    <scope>NUCLEOTIDE SEQUENCE</scope>
    <source>
        <strain evidence="2">SAG 11-48b</strain>
    </source>
</reference>
<accession>A0A7S2QT29</accession>
<evidence type="ECO:0000256" key="1">
    <source>
        <dbReference type="SAM" id="MobiDB-lite"/>
    </source>
</evidence>
<organism evidence="2">
    <name type="scientific">Chlamydomonas chlamydogama</name>
    <dbReference type="NCBI Taxonomy" id="225041"/>
    <lineage>
        <taxon>Eukaryota</taxon>
        <taxon>Viridiplantae</taxon>
        <taxon>Chlorophyta</taxon>
        <taxon>core chlorophytes</taxon>
        <taxon>Chlorophyceae</taxon>
        <taxon>CS clade</taxon>
        <taxon>Chlamydomonadales</taxon>
        <taxon>Chlamydomonadaceae</taxon>
        <taxon>Chlamydomonas</taxon>
    </lineage>
</organism>
<evidence type="ECO:0000313" key="2">
    <source>
        <dbReference type="EMBL" id="CAD9651059.1"/>
    </source>
</evidence>
<proteinExistence type="predicted"/>
<name>A0A7S2QT29_9CHLO</name>
<dbReference type="EMBL" id="HBHD01000475">
    <property type="protein sequence ID" value="CAD9651059.1"/>
    <property type="molecule type" value="Transcribed_RNA"/>
</dbReference>
<protein>
    <submittedName>
        <fullName evidence="2">Uncharacterized protein</fullName>
    </submittedName>
</protein>
<dbReference type="AlphaFoldDB" id="A0A7S2QT29"/>
<feature type="region of interest" description="Disordered" evidence="1">
    <location>
        <begin position="55"/>
        <end position="75"/>
    </location>
</feature>
<gene>
    <name evidence="2" type="ORF">CCHL1392_LOCUS251</name>
</gene>